<keyword evidence="1" id="KW-0328">Glycosyltransferase</keyword>
<sequence>MGDKLFLSIQPNEEKGTKDTIPMETNKKKKTLLRTLCDKSSIIRRRLLEKPPSSRYSNFGSSYIGVSAGIHTQLLVKGSGCCVERLVDLCMEEVRLSPLRQISVKSSLSGRSTPRGSPRVHSSGRTPPRREGRGGGGAVQWFRSSRLVYWLLLITLWTYLGFYVQSRWAHDNENKVEFLRFGGKLRKDVVVHVDVDKSKGMGSVANETSDALVSVTPGKDDAGVNKKRTDVSLSKKDDVASRRSLSSRRKTRKASRTSRSKHKVSKAVESKALEDEQDPQLPMTNATYANLLGPFGSLEDKVLEWSPHRRSGTCDRKSDFKRLVWSRRFVLLFHELSMTGAPISMMELASELLSCGATVSAVVLSRRGGLMQELTRRRIKVVEDKGELSFKTAMKADLIIAGSAVCTSWIDQYMNHHPAGGSQIAWWIMENRREYFDRAKPVLDRVKMLIFLSESQSKQWLTWCEEEHIRLRSQPVIVPLSVNDELAFVAGIPSSLNTPTLSPEKMREKRQTLRESVRTELGLTDADMLVMSLSSINPGKGQLLLLESVSLALAEREQGAQRNHKGTVWKEKVNPSRKHRLRGSSRQMQSTSLTLDNAAGRQKQELKLLLGSVGSKSNKVEYVKEMLSFLSSNGNLSKSIIWTPATTRVASLYSAADVYVTNSQGVGETFGRVTIEAMAYGLTVVGTDAGGTKEIVEHNVTGLLHPMGRLGNKDLAHNLLFLLRNQDARRQMGIEGRKKVEKMYMKQHMYKRFVDVLVKCMRP</sequence>
<keyword evidence="5" id="KW-1185">Reference proteome</keyword>
<dbReference type="Pfam" id="PF16994">
    <property type="entry name" value="Glyco_trans_4_5"/>
    <property type="match status" value="1"/>
</dbReference>
<evidence type="ECO:0000313" key="4">
    <source>
        <dbReference type="EMBL" id="KAG2251327.1"/>
    </source>
</evidence>
<dbReference type="Pfam" id="PF00534">
    <property type="entry name" value="Glycos_transf_1"/>
    <property type="match status" value="1"/>
</dbReference>
<dbReference type="Gene3D" id="3.40.50.2000">
    <property type="entry name" value="Glycogen Phosphorylase B"/>
    <property type="match status" value="1"/>
</dbReference>
<dbReference type="Proteomes" id="UP000886595">
    <property type="component" value="Unassembled WGS sequence"/>
</dbReference>
<evidence type="ECO:0000256" key="1">
    <source>
        <dbReference type="ARBA" id="ARBA00022676"/>
    </source>
</evidence>
<evidence type="ECO:0000313" key="5">
    <source>
        <dbReference type="Proteomes" id="UP000886595"/>
    </source>
</evidence>
<dbReference type="SUPFAM" id="SSF53756">
    <property type="entry name" value="UDP-Glycosyltransferase/glycogen phosphorylase"/>
    <property type="match status" value="1"/>
</dbReference>
<name>A0A8X7TR99_BRACI</name>
<feature type="region of interest" description="Disordered" evidence="2">
    <location>
        <begin position="212"/>
        <end position="281"/>
    </location>
</feature>
<feature type="compositionally biased region" description="Basic and acidic residues" evidence="2">
    <location>
        <begin position="218"/>
        <end position="241"/>
    </location>
</feature>
<gene>
    <name evidence="4" type="ORF">Bca52824_081463</name>
</gene>
<feature type="compositionally biased region" description="Basic residues" evidence="2">
    <location>
        <begin position="245"/>
        <end position="265"/>
    </location>
</feature>
<evidence type="ECO:0000259" key="3">
    <source>
        <dbReference type="Pfam" id="PF00534"/>
    </source>
</evidence>
<dbReference type="GO" id="GO:0016757">
    <property type="term" value="F:glycosyltransferase activity"/>
    <property type="evidence" value="ECO:0007669"/>
    <property type="project" value="UniProtKB-KW"/>
</dbReference>
<feature type="domain" description="Glycosyl transferase family 1" evidence="3">
    <location>
        <begin position="624"/>
        <end position="738"/>
    </location>
</feature>
<dbReference type="InterPro" id="IPR001296">
    <property type="entry name" value="Glyco_trans_1"/>
</dbReference>
<accession>A0A8X7TR99</accession>
<dbReference type="EMBL" id="JAAMPC010000016">
    <property type="protein sequence ID" value="KAG2251327.1"/>
    <property type="molecule type" value="Genomic_DNA"/>
</dbReference>
<comment type="caution">
    <text evidence="4">The sequence shown here is derived from an EMBL/GenBank/DDBJ whole genome shotgun (WGS) entry which is preliminary data.</text>
</comment>
<dbReference type="OrthoDB" id="512920at2759"/>
<feature type="region of interest" description="Disordered" evidence="2">
    <location>
        <begin position="107"/>
        <end position="137"/>
    </location>
</feature>
<dbReference type="CDD" id="cd03801">
    <property type="entry name" value="GT4_PimA-like"/>
    <property type="match status" value="1"/>
</dbReference>
<dbReference type="AlphaFoldDB" id="A0A8X7TR99"/>
<protein>
    <recommendedName>
        <fullName evidence="3">Glycosyl transferase family 1 domain-containing protein</fullName>
    </recommendedName>
</protein>
<reference evidence="4 5" key="1">
    <citation type="submission" date="2020-02" db="EMBL/GenBank/DDBJ databases">
        <authorList>
            <person name="Ma Q."/>
            <person name="Huang Y."/>
            <person name="Song X."/>
            <person name="Pei D."/>
        </authorList>
    </citation>
    <scope>NUCLEOTIDE SEQUENCE [LARGE SCALE GENOMIC DNA]</scope>
    <source>
        <strain evidence="4">Sxm20200214</strain>
        <tissue evidence="4">Leaf</tissue>
    </source>
</reference>
<dbReference type="PANTHER" id="PTHR47778">
    <property type="entry name" value="BNAA05G14870D PROTEIN"/>
    <property type="match status" value="1"/>
</dbReference>
<dbReference type="PANTHER" id="PTHR47778:SF2">
    <property type="entry name" value="GLYCOSYL TRANSFERASE FAMILY 1 DOMAIN-CONTAINING PROTEIN"/>
    <property type="match status" value="1"/>
</dbReference>
<organism evidence="4 5">
    <name type="scientific">Brassica carinata</name>
    <name type="common">Ethiopian mustard</name>
    <name type="synonym">Abyssinian cabbage</name>
    <dbReference type="NCBI Taxonomy" id="52824"/>
    <lineage>
        <taxon>Eukaryota</taxon>
        <taxon>Viridiplantae</taxon>
        <taxon>Streptophyta</taxon>
        <taxon>Embryophyta</taxon>
        <taxon>Tracheophyta</taxon>
        <taxon>Spermatophyta</taxon>
        <taxon>Magnoliopsida</taxon>
        <taxon>eudicotyledons</taxon>
        <taxon>Gunneridae</taxon>
        <taxon>Pentapetalae</taxon>
        <taxon>rosids</taxon>
        <taxon>malvids</taxon>
        <taxon>Brassicales</taxon>
        <taxon>Brassicaceae</taxon>
        <taxon>Brassiceae</taxon>
        <taxon>Brassica</taxon>
    </lineage>
</organism>
<keyword evidence="1" id="KW-0808">Transferase</keyword>
<dbReference type="InterPro" id="IPR041693">
    <property type="entry name" value="Glyco_trans_4_5"/>
</dbReference>
<proteinExistence type="predicted"/>
<evidence type="ECO:0000256" key="2">
    <source>
        <dbReference type="SAM" id="MobiDB-lite"/>
    </source>
</evidence>